<dbReference type="InterPro" id="IPR014710">
    <property type="entry name" value="RmlC-like_jellyroll"/>
</dbReference>
<sequence>MATDAEMFPTLTDVEMDRLRRLGTSRSFAEGERLFSAGDRDYSFFAIESGDVRIVEESSGAPRDVCLHRPGTFTGDVSMFTGRPSIVSAVADGDCRALEVTADKFREMLGELPELSDKLMRAFRVRRKRLEESQFMGVRVVGGANCKAALRLREFFYKNNVPHTFQDIEEDAGREALSGWGAAADETPIIACGANVVRRPALAKVAECLGISRTIEDRLFDLVVVGAGPAGLAAAVYGASEGLDTLLLDEVGPGGQAGQSSKIENYMGFPAGLSGTELADRGYLQAVKFGASFSAPIGVREMTVEEDGAHLLHLCTGQRVRTKTALIATGAAYQRLPVDGCDRLEGAGVYYSATSVEARQCRDATAVVVGGGNSAGQAAMFLSGQSREVKLLLRGDDLGKSMSNYLTKRIERAENVEVLFHTEVEALTGDGRLERLTLRNNQTEETSTVDCSALFIFVGAKPRADWVPDDVARDDHGFLMTGPSIQNCDRWKEDRVPCELETTRPGLFAAGDVRSGTTKRCAFAAGDGALAVTCVHQYLSRGE</sequence>
<dbReference type="Pfam" id="PF00027">
    <property type="entry name" value="cNMP_binding"/>
    <property type="match status" value="1"/>
</dbReference>
<keyword evidence="2 4" id="KW-0560">Oxidoreductase</keyword>
<dbReference type="InterPro" id="IPR000595">
    <property type="entry name" value="cNMP-bd_dom"/>
</dbReference>
<dbReference type="CDD" id="cd00038">
    <property type="entry name" value="CAP_ED"/>
    <property type="match status" value="1"/>
</dbReference>
<feature type="domain" description="Cyclic nucleotide-binding" evidence="3">
    <location>
        <begin position="7"/>
        <end position="126"/>
    </location>
</feature>
<evidence type="ECO:0000313" key="5">
    <source>
        <dbReference type="Proteomes" id="UP000609651"/>
    </source>
</evidence>
<dbReference type="EMBL" id="WTPX01000006">
    <property type="protein sequence ID" value="NNJ24314.1"/>
    <property type="molecule type" value="Genomic_DNA"/>
</dbReference>
<dbReference type="SUPFAM" id="SSF51206">
    <property type="entry name" value="cAMP-binding domain-like"/>
    <property type="match status" value="1"/>
</dbReference>
<dbReference type="SMART" id="SM00100">
    <property type="entry name" value="cNMP"/>
    <property type="match status" value="1"/>
</dbReference>
<evidence type="ECO:0000259" key="3">
    <source>
        <dbReference type="PROSITE" id="PS50042"/>
    </source>
</evidence>
<name>A0ABX1V825_9PLAN</name>
<dbReference type="Pfam" id="PF07992">
    <property type="entry name" value="Pyr_redox_2"/>
    <property type="match status" value="1"/>
</dbReference>
<dbReference type="PANTHER" id="PTHR48105">
    <property type="entry name" value="THIOREDOXIN REDUCTASE 1-RELATED-RELATED"/>
    <property type="match status" value="1"/>
</dbReference>
<protein>
    <submittedName>
        <fullName evidence="4">Ferredoxin--NADP reductase</fullName>
        <ecNumber evidence="4">1.18.1.2</ecNumber>
    </submittedName>
</protein>
<dbReference type="EC" id="1.18.1.2" evidence="4"/>
<accession>A0ABX1V825</accession>
<evidence type="ECO:0000313" key="4">
    <source>
        <dbReference type="EMBL" id="NNJ24314.1"/>
    </source>
</evidence>
<organism evidence="4 5">
    <name type="scientific">Alienimonas chondri</name>
    <dbReference type="NCBI Taxonomy" id="2681879"/>
    <lineage>
        <taxon>Bacteria</taxon>
        <taxon>Pseudomonadati</taxon>
        <taxon>Planctomycetota</taxon>
        <taxon>Planctomycetia</taxon>
        <taxon>Planctomycetales</taxon>
        <taxon>Planctomycetaceae</taxon>
        <taxon>Alienimonas</taxon>
    </lineage>
</organism>
<dbReference type="Gene3D" id="3.50.50.60">
    <property type="entry name" value="FAD/NAD(P)-binding domain"/>
    <property type="match status" value="2"/>
</dbReference>
<dbReference type="SUPFAM" id="SSF51905">
    <property type="entry name" value="FAD/NAD(P)-binding domain"/>
    <property type="match status" value="1"/>
</dbReference>
<dbReference type="InterPro" id="IPR050097">
    <property type="entry name" value="Ferredoxin-NADP_redctase_2"/>
</dbReference>
<dbReference type="PRINTS" id="PR00469">
    <property type="entry name" value="PNDRDTASEII"/>
</dbReference>
<keyword evidence="1" id="KW-0285">Flavoprotein</keyword>
<gene>
    <name evidence="4" type="ORF">LzC2_03700</name>
</gene>
<dbReference type="RefSeq" id="WP_171183127.1">
    <property type="nucleotide sequence ID" value="NZ_WTPX01000006.1"/>
</dbReference>
<comment type="caution">
    <text evidence="4">The sequence shown here is derived from an EMBL/GenBank/DDBJ whole genome shotgun (WGS) entry which is preliminary data.</text>
</comment>
<dbReference type="PROSITE" id="PS50042">
    <property type="entry name" value="CNMP_BINDING_3"/>
    <property type="match status" value="1"/>
</dbReference>
<evidence type="ECO:0000256" key="1">
    <source>
        <dbReference type="ARBA" id="ARBA00022630"/>
    </source>
</evidence>
<dbReference type="InterPro" id="IPR036188">
    <property type="entry name" value="FAD/NAD-bd_sf"/>
</dbReference>
<proteinExistence type="predicted"/>
<reference evidence="4 5" key="1">
    <citation type="journal article" date="2020" name="Syst. Appl. Microbiol.">
        <title>Alienimonas chondri sp. nov., a novel planctomycete isolated from the biofilm of the red alga Chondrus crispus.</title>
        <authorList>
            <person name="Vitorino I."/>
            <person name="Albuquerque L."/>
            <person name="Wiegand S."/>
            <person name="Kallscheuer N."/>
            <person name="da Costa M.S."/>
            <person name="Lobo-da-Cunha A."/>
            <person name="Jogler C."/>
            <person name="Lage O.M."/>
        </authorList>
    </citation>
    <scope>NUCLEOTIDE SEQUENCE [LARGE SCALE GENOMIC DNA]</scope>
    <source>
        <strain evidence="4 5">LzC2</strain>
    </source>
</reference>
<dbReference type="InterPro" id="IPR023753">
    <property type="entry name" value="FAD/NAD-binding_dom"/>
</dbReference>
<dbReference type="Gene3D" id="2.60.120.10">
    <property type="entry name" value="Jelly Rolls"/>
    <property type="match status" value="1"/>
</dbReference>
<dbReference type="Proteomes" id="UP000609651">
    <property type="component" value="Unassembled WGS sequence"/>
</dbReference>
<keyword evidence="5" id="KW-1185">Reference proteome</keyword>
<evidence type="ECO:0000256" key="2">
    <source>
        <dbReference type="ARBA" id="ARBA00023002"/>
    </source>
</evidence>
<dbReference type="GO" id="GO:0004324">
    <property type="term" value="F:ferredoxin-NADP+ reductase activity"/>
    <property type="evidence" value="ECO:0007669"/>
    <property type="project" value="UniProtKB-EC"/>
</dbReference>
<dbReference type="InterPro" id="IPR018490">
    <property type="entry name" value="cNMP-bd_dom_sf"/>
</dbReference>
<dbReference type="PRINTS" id="PR00368">
    <property type="entry name" value="FADPNR"/>
</dbReference>